<gene>
    <name evidence="1" type="ORF">TNCT_4751</name>
</gene>
<reference evidence="1" key="1">
    <citation type="submission" date="2020-07" db="EMBL/GenBank/DDBJ databases">
        <title>Multicomponent nature underlies the extraordinary mechanical properties of spider dragline silk.</title>
        <authorList>
            <person name="Kono N."/>
            <person name="Nakamura H."/>
            <person name="Mori M."/>
            <person name="Yoshida Y."/>
            <person name="Ohtoshi R."/>
            <person name="Malay A.D."/>
            <person name="Moran D.A.P."/>
            <person name="Tomita M."/>
            <person name="Numata K."/>
            <person name="Arakawa K."/>
        </authorList>
    </citation>
    <scope>NUCLEOTIDE SEQUENCE</scope>
</reference>
<evidence type="ECO:0000313" key="1">
    <source>
        <dbReference type="EMBL" id="GFQ66556.1"/>
    </source>
</evidence>
<dbReference type="Proteomes" id="UP000887116">
    <property type="component" value="Unassembled WGS sequence"/>
</dbReference>
<sequence length="92" mass="10756">MNEESREFHARYKRMNWQNFHNRRAILSERETSAAVNRSKSIPASAEKGIARRSYIYIYVIVFRWADWSDCRNTVVGAAYSNPLLIAWGEDG</sequence>
<proteinExistence type="predicted"/>
<dbReference type="EMBL" id="BMAO01030220">
    <property type="protein sequence ID" value="GFQ66556.1"/>
    <property type="molecule type" value="Genomic_DNA"/>
</dbReference>
<dbReference type="AlphaFoldDB" id="A0A8X6K9W2"/>
<accession>A0A8X6K9W2</accession>
<keyword evidence="2" id="KW-1185">Reference proteome</keyword>
<protein>
    <submittedName>
        <fullName evidence="1">Uncharacterized protein</fullName>
    </submittedName>
</protein>
<name>A0A8X6K9W2_TRICU</name>
<comment type="caution">
    <text evidence="1">The sequence shown here is derived from an EMBL/GenBank/DDBJ whole genome shotgun (WGS) entry which is preliminary data.</text>
</comment>
<evidence type="ECO:0000313" key="2">
    <source>
        <dbReference type="Proteomes" id="UP000887116"/>
    </source>
</evidence>
<organism evidence="1 2">
    <name type="scientific">Trichonephila clavata</name>
    <name type="common">Joro spider</name>
    <name type="synonym">Nephila clavata</name>
    <dbReference type="NCBI Taxonomy" id="2740835"/>
    <lineage>
        <taxon>Eukaryota</taxon>
        <taxon>Metazoa</taxon>
        <taxon>Ecdysozoa</taxon>
        <taxon>Arthropoda</taxon>
        <taxon>Chelicerata</taxon>
        <taxon>Arachnida</taxon>
        <taxon>Araneae</taxon>
        <taxon>Araneomorphae</taxon>
        <taxon>Entelegynae</taxon>
        <taxon>Araneoidea</taxon>
        <taxon>Nephilidae</taxon>
        <taxon>Trichonephila</taxon>
    </lineage>
</organism>